<feature type="compositionally biased region" description="Low complexity" evidence="2">
    <location>
        <begin position="114"/>
        <end position="130"/>
    </location>
</feature>
<reference evidence="3 4" key="1">
    <citation type="journal article" date="2013" name="BMC Genomics">
        <title>Reconstruction of the lipid metabolism for the microalga Monoraphidium neglectum from its genome sequence reveals characteristics suitable for biofuel production.</title>
        <authorList>
            <person name="Bogen C."/>
            <person name="Al-Dilaimi A."/>
            <person name="Albersmeier A."/>
            <person name="Wichmann J."/>
            <person name="Grundmann M."/>
            <person name="Rupp O."/>
            <person name="Lauersen K.J."/>
            <person name="Blifernez-Klassen O."/>
            <person name="Kalinowski J."/>
            <person name="Goesmann A."/>
            <person name="Mussgnug J.H."/>
            <person name="Kruse O."/>
        </authorList>
    </citation>
    <scope>NUCLEOTIDE SEQUENCE [LARGE SCALE GENOMIC DNA]</scope>
    <source>
        <strain evidence="3 4">SAG 48.87</strain>
    </source>
</reference>
<feature type="region of interest" description="Disordered" evidence="2">
    <location>
        <begin position="85"/>
        <end position="130"/>
    </location>
</feature>
<evidence type="ECO:0000313" key="4">
    <source>
        <dbReference type="Proteomes" id="UP000054498"/>
    </source>
</evidence>
<accession>A0A0D2MVV3</accession>
<feature type="region of interest" description="Disordered" evidence="2">
    <location>
        <begin position="31"/>
        <end position="59"/>
    </location>
</feature>
<dbReference type="KEGG" id="mng:MNEG_9507"/>
<feature type="compositionally biased region" description="Pro residues" evidence="2">
    <location>
        <begin position="40"/>
        <end position="53"/>
    </location>
</feature>
<protein>
    <submittedName>
        <fullName evidence="3">Uncharacterized protein</fullName>
    </submittedName>
</protein>
<dbReference type="RefSeq" id="XP_013897475.1">
    <property type="nucleotide sequence ID" value="XM_014042021.1"/>
</dbReference>
<keyword evidence="4" id="KW-1185">Reference proteome</keyword>
<keyword evidence="1" id="KW-0175">Coiled coil</keyword>
<dbReference type="EMBL" id="KK102180">
    <property type="protein sequence ID" value="KIY98455.1"/>
    <property type="molecule type" value="Genomic_DNA"/>
</dbReference>
<dbReference type="AlphaFoldDB" id="A0A0D2MVV3"/>
<feature type="compositionally biased region" description="Basic residues" evidence="2">
    <location>
        <begin position="93"/>
        <end position="113"/>
    </location>
</feature>
<evidence type="ECO:0000313" key="3">
    <source>
        <dbReference type="EMBL" id="KIY98455.1"/>
    </source>
</evidence>
<evidence type="ECO:0000256" key="1">
    <source>
        <dbReference type="SAM" id="Coils"/>
    </source>
</evidence>
<sequence length="367" mass="40389">MTFFSDYCVKPLLGLAGNLNAPAPGFSEGGAAGAAAFAPTSPPQPQAPQPPADAQPAPLSAVRPAGYLITHTGGIREVYAMERPPQQMPPQQHRQHMQHMQHMQQQHHLHHQHQQQPQQMAHQQAPQFPAHQQAGFAAYSPPPAYNSPLAQPVQPIMPQSPVQHAQSPMHHAQLPAWQPPASPRVQAPIPEHEIIWNLQTEVMRLDGLLGSMIRVHRQQLTVMMAQREAADRHTADVAAAHASQMASRFSEIQDLKGRIKALEQQADDARAPATPCQMGYQPGKEFAGQHQGVEAAAAAFEQVQLQAQAQAQARREVRLRHGAEMKALRMRLQAQARADKARVCREMGERIRAAGLRRAEEPQESSC</sequence>
<organism evidence="3 4">
    <name type="scientific">Monoraphidium neglectum</name>
    <dbReference type="NCBI Taxonomy" id="145388"/>
    <lineage>
        <taxon>Eukaryota</taxon>
        <taxon>Viridiplantae</taxon>
        <taxon>Chlorophyta</taxon>
        <taxon>core chlorophytes</taxon>
        <taxon>Chlorophyceae</taxon>
        <taxon>CS clade</taxon>
        <taxon>Sphaeropleales</taxon>
        <taxon>Selenastraceae</taxon>
        <taxon>Monoraphidium</taxon>
    </lineage>
</organism>
<gene>
    <name evidence="3" type="ORF">MNEG_9507</name>
</gene>
<feature type="coiled-coil region" evidence="1">
    <location>
        <begin position="245"/>
        <end position="272"/>
    </location>
</feature>
<name>A0A0D2MVV3_9CHLO</name>
<dbReference type="GeneID" id="25742382"/>
<evidence type="ECO:0000256" key="2">
    <source>
        <dbReference type="SAM" id="MobiDB-lite"/>
    </source>
</evidence>
<dbReference type="Proteomes" id="UP000054498">
    <property type="component" value="Unassembled WGS sequence"/>
</dbReference>
<proteinExistence type="predicted"/>